<sequence>MAADHTLRPYYDHDTFNAGYSVIFRPGLGLYDTETNKPLTQSLSSNAIEQNINTGTSGLRKAFSPGSGIGINGDKRMGMAIGPSGINATADKNYVYDLEFQEYFDLNNLSELFKNLVWNFVKNYCKIVVSQPLEIVRLVLQVGEFNFASNVKKSKPLETSRRLLSDSTDLSETEESSDYEIDYFQSTVESSQSTLRTRPSTKAKKPKNRTKKKTKIQPISIHTMDIMSAIASKDGPFALFRGINASFIHQTLSHTIEAWITGFISPFLGIPDPFFLDLTHSNDPLRSLWLSVSACVLTGLILMPLDLIKVRLMITQFNRPALEPVPSDGLTSTESSIHNLEGSIKPIVNTRSIRESLRNYPVQYLLAPPPSIAFLTVLHQFSISIFRKTAPYVLFIKFNIDSYSSPNVYTVVNLLSLILEFFIKLPVENLLRKEQVRFLLKPKSLQEDKMRVVTIDNPEENLIVDFNSSWTDSKVGDDEEAQEAESVTFLQKFHRLGLMNGWRVGVLNVIGFWGYNILKSNGAELREERL</sequence>
<dbReference type="FunCoup" id="A3LVJ9">
    <property type="interactions" value="24"/>
</dbReference>
<dbReference type="GO" id="GO:0016020">
    <property type="term" value="C:membrane"/>
    <property type="evidence" value="ECO:0007669"/>
    <property type="project" value="UniProtKB-SubCell"/>
</dbReference>
<organism evidence="6 7">
    <name type="scientific">Scheffersomyces stipitis (strain ATCC 58785 / CBS 6054 / NBRC 10063 / NRRL Y-11545)</name>
    <name type="common">Yeast</name>
    <name type="synonym">Pichia stipitis</name>
    <dbReference type="NCBI Taxonomy" id="322104"/>
    <lineage>
        <taxon>Eukaryota</taxon>
        <taxon>Fungi</taxon>
        <taxon>Dikarya</taxon>
        <taxon>Ascomycota</taxon>
        <taxon>Saccharomycotina</taxon>
        <taxon>Pichiomycetes</taxon>
        <taxon>Debaryomycetaceae</taxon>
        <taxon>Scheffersomyces</taxon>
    </lineage>
</organism>
<evidence type="ECO:0000256" key="5">
    <source>
        <dbReference type="SAM" id="MobiDB-lite"/>
    </source>
</evidence>
<reference evidence="6 7" key="1">
    <citation type="journal article" date="2007" name="Nat. Biotechnol.">
        <title>Genome sequence of the lignocellulose-bioconverting and xylose-fermenting yeast Pichia stipitis.</title>
        <authorList>
            <person name="Jeffries T.W."/>
            <person name="Grigoriev I.V."/>
            <person name="Grimwood J."/>
            <person name="Laplaza J.M."/>
            <person name="Aerts A."/>
            <person name="Salamov A."/>
            <person name="Schmutz J."/>
            <person name="Lindquist E."/>
            <person name="Dehal P."/>
            <person name="Shapiro H."/>
            <person name="Jin Y.S."/>
            <person name="Passoth V."/>
            <person name="Richardson P.M."/>
        </authorList>
    </citation>
    <scope>NUCLEOTIDE SEQUENCE [LARGE SCALE GENOMIC DNA]</scope>
    <source>
        <strain evidence="7">ATCC 58785 / CBS 6054 / NBRC 10063 / NRRL Y-11545</strain>
    </source>
</reference>
<dbReference type="STRING" id="322104.A3LVJ9"/>
<dbReference type="InterPro" id="IPR023395">
    <property type="entry name" value="MCP_dom_sf"/>
</dbReference>
<dbReference type="HOGENOM" id="CLU_029376_0_0_1"/>
<keyword evidence="3" id="KW-1133">Transmembrane helix</keyword>
<comment type="subcellular location">
    <subcellularLocation>
        <location evidence="1">Membrane</location>
    </subcellularLocation>
</comment>
<evidence type="ECO:0000256" key="2">
    <source>
        <dbReference type="ARBA" id="ARBA00022692"/>
    </source>
</evidence>
<evidence type="ECO:0008006" key="8">
    <source>
        <dbReference type="Google" id="ProtNLM"/>
    </source>
</evidence>
<feature type="compositionally biased region" description="Basic residues" evidence="5">
    <location>
        <begin position="199"/>
        <end position="215"/>
    </location>
</feature>
<keyword evidence="7" id="KW-1185">Reference proteome</keyword>
<dbReference type="InParanoid" id="A3LVJ9"/>
<evidence type="ECO:0000256" key="3">
    <source>
        <dbReference type="ARBA" id="ARBA00022989"/>
    </source>
</evidence>
<proteinExistence type="predicted"/>
<evidence type="ECO:0000256" key="4">
    <source>
        <dbReference type="ARBA" id="ARBA00023136"/>
    </source>
</evidence>
<dbReference type="eggNOG" id="ENOG502RQI2">
    <property type="taxonomic scope" value="Eukaryota"/>
</dbReference>
<evidence type="ECO:0000313" key="7">
    <source>
        <dbReference type="Proteomes" id="UP000002258"/>
    </source>
</evidence>
<dbReference type="SUPFAM" id="SSF103506">
    <property type="entry name" value="Mitochondrial carrier"/>
    <property type="match status" value="1"/>
</dbReference>
<keyword evidence="2" id="KW-0812">Transmembrane</keyword>
<dbReference type="AlphaFoldDB" id="A3LVJ9"/>
<dbReference type="EMBL" id="CP000499">
    <property type="protein sequence ID" value="ABN66790.2"/>
    <property type="molecule type" value="Genomic_DNA"/>
</dbReference>
<gene>
    <name evidence="6" type="ORF">PICST_89789</name>
</gene>
<dbReference type="OrthoDB" id="77989at2759"/>
<protein>
    <recommendedName>
        <fullName evidence="8">Mitochondrial fusion and transport protein UGO1</fullName>
    </recommendedName>
</protein>
<evidence type="ECO:0000256" key="1">
    <source>
        <dbReference type="ARBA" id="ARBA00004370"/>
    </source>
</evidence>
<name>A3LVJ9_PICST</name>
<dbReference type="Proteomes" id="UP000002258">
    <property type="component" value="Chromosome 5"/>
</dbReference>
<dbReference type="RefSeq" id="XP_001384819.2">
    <property type="nucleotide sequence ID" value="XM_001384782.1"/>
</dbReference>
<dbReference type="GeneID" id="4839228"/>
<dbReference type="Gene3D" id="1.50.40.10">
    <property type="entry name" value="Mitochondrial carrier domain"/>
    <property type="match status" value="1"/>
</dbReference>
<dbReference type="KEGG" id="pic:PICST_89789"/>
<feature type="region of interest" description="Disordered" evidence="5">
    <location>
        <begin position="190"/>
        <end position="215"/>
    </location>
</feature>
<evidence type="ECO:0000313" key="6">
    <source>
        <dbReference type="EMBL" id="ABN66790.2"/>
    </source>
</evidence>
<dbReference type="OMA" id="ELWRGWR"/>
<accession>A3LVJ9</accession>
<keyword evidence="4" id="KW-0472">Membrane</keyword>